<feature type="transmembrane region" description="Helical" evidence="2">
    <location>
        <begin position="12"/>
        <end position="32"/>
    </location>
</feature>
<dbReference type="CDD" id="cd00081">
    <property type="entry name" value="Hint"/>
    <property type="match status" value="1"/>
</dbReference>
<dbReference type="InterPro" id="IPR036844">
    <property type="entry name" value="Hint_dom_sf"/>
</dbReference>
<dbReference type="InterPro" id="IPR003587">
    <property type="entry name" value="Hint_dom_N"/>
</dbReference>
<dbReference type="EMBL" id="JACCCC010000001">
    <property type="protein sequence ID" value="NYE45560.1"/>
    <property type="molecule type" value="Genomic_DNA"/>
</dbReference>
<dbReference type="AlphaFoldDB" id="A0A852TUG0"/>
<evidence type="ECO:0000313" key="5">
    <source>
        <dbReference type="Proteomes" id="UP000589036"/>
    </source>
</evidence>
<keyword evidence="2" id="KW-0472">Membrane</keyword>
<keyword evidence="2" id="KW-1133">Transmembrane helix</keyword>
<dbReference type="Pfam" id="PF07591">
    <property type="entry name" value="PT-HINT"/>
    <property type="match status" value="1"/>
</dbReference>
<dbReference type="SMART" id="SM00306">
    <property type="entry name" value="HintN"/>
    <property type="match status" value="1"/>
</dbReference>
<keyword evidence="5" id="KW-1185">Reference proteome</keyword>
<feature type="region of interest" description="Disordered" evidence="1">
    <location>
        <begin position="127"/>
        <end position="156"/>
    </location>
</feature>
<dbReference type="Gene3D" id="2.170.16.10">
    <property type="entry name" value="Hedgehog/Intein (Hint) domain"/>
    <property type="match status" value="1"/>
</dbReference>
<name>A0A852TUG0_9ACTN</name>
<gene>
    <name evidence="4" type="ORF">HDA32_000680</name>
</gene>
<protein>
    <submittedName>
        <fullName evidence="4">Flp pilus assembly pilin Flp</fullName>
    </submittedName>
</protein>
<organism evidence="4 5">
    <name type="scientific">Spinactinospora alkalitolerans</name>
    <dbReference type="NCBI Taxonomy" id="687207"/>
    <lineage>
        <taxon>Bacteria</taxon>
        <taxon>Bacillati</taxon>
        <taxon>Actinomycetota</taxon>
        <taxon>Actinomycetes</taxon>
        <taxon>Streptosporangiales</taxon>
        <taxon>Nocardiopsidaceae</taxon>
        <taxon>Spinactinospora</taxon>
    </lineage>
</organism>
<feature type="region of interest" description="Disordered" evidence="1">
    <location>
        <begin position="51"/>
        <end position="112"/>
    </location>
</feature>
<reference evidence="4 5" key="1">
    <citation type="submission" date="2020-07" db="EMBL/GenBank/DDBJ databases">
        <title>Sequencing the genomes of 1000 actinobacteria strains.</title>
        <authorList>
            <person name="Klenk H.-P."/>
        </authorList>
    </citation>
    <scope>NUCLEOTIDE SEQUENCE [LARGE SCALE GENOMIC DNA]</scope>
    <source>
        <strain evidence="4 5">CXB654</strain>
    </source>
</reference>
<feature type="compositionally biased region" description="Low complexity" evidence="1">
    <location>
        <begin position="127"/>
        <end position="138"/>
    </location>
</feature>
<dbReference type="RefSeq" id="WP_312863025.1">
    <property type="nucleotide sequence ID" value="NZ_BAAAYY010000002.1"/>
</dbReference>
<comment type="caution">
    <text evidence="4">The sequence shown here is derived from an EMBL/GenBank/DDBJ whole genome shotgun (WGS) entry which is preliminary data.</text>
</comment>
<sequence>MLRKIHDPERGASLLEYAAVILLVAAIAAAVIGSGVAQQIATGLGEAVDRALNPDDPANPDVDVADGPRPESGDPGQSGENTPGEPAQSGEPLQPGDDSLGDPADFLSEGFLPAVTGDPQTFQLTYADNDAPAAGGPDIVPVDNPGSDGGGEDDNDENGWWNEDCFWGYGCPSGDMPWFGFQDRGNYNWDCGIFDGVCKLGGGFLKGVNDVGESITSAGCLVHLCSHDDFRDTWSGVGTIFTQSPLTTLGQMWDGFTEPFEEASEQGGLWGNIGYSLPAAIGGILKPFKLLKGLGDDDGPDSGNGNGNGNGSDSDGEDEDDPPPEEERDENRPGACDPNSFVPGTLVLMADGGYLPIQEVAVGNEVWAGDPETGESGPREVTDLITGDGEKEIVEVTVTAEDGSTDTVTATDGHPFWAPQYGAWIEAGELQPGTWLQTGAGSWAQVSAVATWTAPDQQVHNLTVADLHTYHVSVGSADVLVHNDGEECGDLGEDWEPRDPSEICNSSGCEDVAAEIQSEIGGEVRVIRDGYGAPGLGQYRGEDTMWSEHWVVVKDGRVYDAWTGRYGEPIDDYLENWQYGEDLQFTDPPD</sequence>
<evidence type="ECO:0000256" key="1">
    <source>
        <dbReference type="SAM" id="MobiDB-lite"/>
    </source>
</evidence>
<feature type="region of interest" description="Disordered" evidence="1">
    <location>
        <begin position="295"/>
        <end position="343"/>
    </location>
</feature>
<feature type="domain" description="Hint" evidence="3">
    <location>
        <begin position="338"/>
        <end position="440"/>
    </location>
</feature>
<evidence type="ECO:0000259" key="3">
    <source>
        <dbReference type="SMART" id="SM00306"/>
    </source>
</evidence>
<evidence type="ECO:0000313" key="4">
    <source>
        <dbReference type="EMBL" id="NYE45560.1"/>
    </source>
</evidence>
<feature type="compositionally biased region" description="Acidic residues" evidence="1">
    <location>
        <begin position="314"/>
        <end position="328"/>
    </location>
</feature>
<evidence type="ECO:0000256" key="2">
    <source>
        <dbReference type="SAM" id="Phobius"/>
    </source>
</evidence>
<dbReference type="SUPFAM" id="SSF51294">
    <property type="entry name" value="Hedgehog/intein (Hint) domain"/>
    <property type="match status" value="1"/>
</dbReference>
<proteinExistence type="predicted"/>
<dbReference type="Proteomes" id="UP000589036">
    <property type="component" value="Unassembled WGS sequence"/>
</dbReference>
<keyword evidence="2" id="KW-0812">Transmembrane</keyword>
<accession>A0A852TUG0</accession>